<evidence type="ECO:0000256" key="5">
    <source>
        <dbReference type="ARBA" id="ARBA00023143"/>
    </source>
</evidence>
<evidence type="ECO:0000256" key="2">
    <source>
        <dbReference type="ARBA" id="ARBA00006929"/>
    </source>
</evidence>
<keyword evidence="6 7" id="KW-0998">Cell outer membrane</keyword>
<keyword evidence="3 7" id="KW-0732">Signal</keyword>
<keyword evidence="7" id="KW-0449">Lipoprotein</keyword>
<evidence type="ECO:0000256" key="8">
    <source>
        <dbReference type="SAM" id="SignalP"/>
    </source>
</evidence>
<keyword evidence="9" id="KW-0969">Cilium</keyword>
<organism evidence="9 10">
    <name type="scientific">Desulfuromonas versatilis</name>
    <dbReference type="NCBI Taxonomy" id="2802975"/>
    <lineage>
        <taxon>Bacteria</taxon>
        <taxon>Pseudomonadati</taxon>
        <taxon>Thermodesulfobacteriota</taxon>
        <taxon>Desulfuromonadia</taxon>
        <taxon>Desulfuromonadales</taxon>
        <taxon>Desulfuromonadaceae</taxon>
        <taxon>Desulfuromonas</taxon>
    </lineage>
</organism>
<dbReference type="RefSeq" id="WP_221249993.1">
    <property type="nucleotide sequence ID" value="NZ_AP024355.1"/>
</dbReference>
<reference evidence="9 10" key="1">
    <citation type="journal article" date="2016" name="C (Basel)">
        <title>Selective Growth of and Electricity Production by Marine Exoelectrogenic Bacteria in Self-Aggregated Hydrogel of Microbially Reduced Graphene Oxide.</title>
        <authorList>
            <person name="Yoshida N."/>
            <person name="Goto Y."/>
            <person name="Miyata Y."/>
        </authorList>
    </citation>
    <scope>NUCLEOTIDE SEQUENCE [LARGE SCALE GENOMIC DNA]</scope>
    <source>
        <strain evidence="9 10">NIT-T3</strain>
    </source>
</reference>
<name>A0ABM8HZT6_9BACT</name>
<comment type="subunit">
    <text evidence="7">The basal body constitutes a major portion of the flagellar organelle and consists of four rings (L,P,S, and M) mounted on a central rod.</text>
</comment>
<dbReference type="PRINTS" id="PR01008">
    <property type="entry name" value="FLGLRINGFLGH"/>
</dbReference>
<evidence type="ECO:0000256" key="6">
    <source>
        <dbReference type="ARBA" id="ARBA00023237"/>
    </source>
</evidence>
<comment type="similarity">
    <text evidence="2 7">Belongs to the FlgH family.</text>
</comment>
<evidence type="ECO:0000256" key="4">
    <source>
        <dbReference type="ARBA" id="ARBA00023136"/>
    </source>
</evidence>
<comment type="function">
    <text evidence="1 7">Assembles around the rod to form the L-ring and probably protects the motor/basal body from shearing forces during rotation.</text>
</comment>
<dbReference type="PANTHER" id="PTHR34933:SF1">
    <property type="entry name" value="FLAGELLAR L-RING PROTEIN"/>
    <property type="match status" value="1"/>
</dbReference>
<protein>
    <recommendedName>
        <fullName evidence="7">Flagellar L-ring protein</fullName>
    </recommendedName>
    <alternativeName>
        <fullName evidence="7">Basal body L-ring protein</fullName>
    </alternativeName>
</protein>
<evidence type="ECO:0000256" key="3">
    <source>
        <dbReference type="ARBA" id="ARBA00022729"/>
    </source>
</evidence>
<keyword evidence="10" id="KW-1185">Reference proteome</keyword>
<feature type="chain" id="PRO_5047081636" description="Flagellar L-ring protein" evidence="8">
    <location>
        <begin position="23"/>
        <end position="229"/>
    </location>
</feature>
<keyword evidence="4 7" id="KW-0472">Membrane</keyword>
<reference evidence="9 10" key="2">
    <citation type="journal article" date="2021" name="Int. J. Syst. Evol. Microbiol.">
        <title>Isolation and Polyphasic Characterization of Desulfuromonas versatilis sp. Nov., an Electrogenic Bacteria Capable of Versatile Metabolism Isolated from a Graphene Oxide-Reducing Enrichment Culture.</title>
        <authorList>
            <person name="Xie L."/>
            <person name="Yoshida N."/>
            <person name="Ishii S."/>
            <person name="Meng L."/>
        </authorList>
    </citation>
    <scope>NUCLEOTIDE SEQUENCE [LARGE SCALE GENOMIC DNA]</scope>
    <source>
        <strain evidence="9 10">NIT-T3</strain>
    </source>
</reference>
<evidence type="ECO:0000256" key="7">
    <source>
        <dbReference type="HAMAP-Rule" id="MF_00415"/>
    </source>
</evidence>
<keyword evidence="9" id="KW-0966">Cell projection</keyword>
<proteinExistence type="inferred from homology"/>
<dbReference type="HAMAP" id="MF_00415">
    <property type="entry name" value="FlgH"/>
    <property type="match status" value="1"/>
</dbReference>
<comment type="subcellular location">
    <subcellularLocation>
        <location evidence="7">Cell outer membrane</location>
        <topology evidence="7">Lipid-anchor</topology>
    </subcellularLocation>
    <subcellularLocation>
        <location evidence="7">Bacterial flagellum basal body</location>
    </subcellularLocation>
</comment>
<accession>A0ABM8HZT6</accession>
<dbReference type="PANTHER" id="PTHR34933">
    <property type="entry name" value="FLAGELLAR L-RING PROTEIN"/>
    <property type="match status" value="1"/>
</dbReference>
<evidence type="ECO:0000313" key="10">
    <source>
        <dbReference type="Proteomes" id="UP001319827"/>
    </source>
</evidence>
<feature type="signal peptide" evidence="8">
    <location>
        <begin position="1"/>
        <end position="22"/>
    </location>
</feature>
<dbReference type="PROSITE" id="PS51257">
    <property type="entry name" value="PROKAR_LIPOPROTEIN"/>
    <property type="match status" value="1"/>
</dbReference>
<dbReference type="Pfam" id="PF02107">
    <property type="entry name" value="FlgH"/>
    <property type="match status" value="1"/>
</dbReference>
<dbReference type="EMBL" id="AP024355">
    <property type="protein sequence ID" value="BCR06610.1"/>
    <property type="molecule type" value="Genomic_DNA"/>
</dbReference>
<dbReference type="InterPro" id="IPR000527">
    <property type="entry name" value="Flag_Lring"/>
</dbReference>
<dbReference type="Proteomes" id="UP001319827">
    <property type="component" value="Chromosome"/>
</dbReference>
<keyword evidence="9" id="KW-0282">Flagellum</keyword>
<evidence type="ECO:0000256" key="1">
    <source>
        <dbReference type="ARBA" id="ARBA00002591"/>
    </source>
</evidence>
<sequence>MKQSLLLLILPLLAAGCAPHSAGLDSATALPPAPAVVIEPPTPKTPGSLWTDQQGGLFYDVKARSVGDIVTVAIFEAASASKEAQTSTGRSSSASAGIDRLFGLEKNIGTINSAIDPSQLVNASYDSDFEGSGKTSRKEDLVATLTTQVIEVLPNGNLRIEGSKAVTVNNEQQIIKLSGVVRQPDVSAQNIVDSKNILDARITYTGKGVISDKQGQGWLVRILDNVWPF</sequence>
<keyword evidence="5 7" id="KW-0975">Bacterial flagellum</keyword>
<evidence type="ECO:0000313" key="9">
    <source>
        <dbReference type="EMBL" id="BCR06610.1"/>
    </source>
</evidence>
<gene>
    <name evidence="7 9" type="primary">flgH</name>
    <name evidence="9" type="ORF">DESUT3_36790</name>
</gene>